<dbReference type="EC" id="6.3.5.5" evidence="3"/>
<name>D1YIR1_LACGS</name>
<dbReference type="AlphaFoldDB" id="D1YIR1"/>
<keyword evidence="4 11" id="KW-0436">Ligase</keyword>
<dbReference type="GO" id="GO:0004359">
    <property type="term" value="F:glutaminase activity"/>
    <property type="evidence" value="ECO:0007669"/>
    <property type="project" value="RHEA"/>
</dbReference>
<keyword evidence="6" id="KW-0067">ATP-binding</keyword>
<comment type="pathway">
    <text evidence="1">Pyrimidine metabolism; UMP biosynthesis via de novo pathway; (S)-dihydroorotate from bicarbonate: step 1/3.</text>
</comment>
<dbReference type="GO" id="GO:0006221">
    <property type="term" value="P:pyrimidine nucleotide biosynthetic process"/>
    <property type="evidence" value="ECO:0007669"/>
    <property type="project" value="UniProtKB-KW"/>
</dbReference>
<protein>
    <recommendedName>
        <fullName evidence="3">carbamoyl-phosphate synthase (glutamine-hydrolyzing)</fullName>
        <ecNumber evidence="3">6.3.5.5</ecNumber>
    </recommendedName>
</protein>
<evidence type="ECO:0000256" key="7">
    <source>
        <dbReference type="ARBA" id="ARBA00022962"/>
    </source>
</evidence>
<sequence>MKRYLILEDGSIYEGEGFGADCESSGEVVFTTGMTGYQEAITDQSYADQILVFTNPLIGNYGITLADYESLEPQIKGVVCHQVARHPDNWRMQTTLPKFLERLNIPGLQGIDTRELVKKLRIHGTLKGKITDSKENAVKIAQELKEKILLKV</sequence>
<comment type="caution">
    <text evidence="11">The sequence shown here is derived from an EMBL/GenBank/DDBJ whole genome shotgun (WGS) entry which is preliminary data.</text>
</comment>
<keyword evidence="7" id="KW-0315">Glutamine amidotransferase</keyword>
<evidence type="ECO:0000313" key="12">
    <source>
        <dbReference type="Proteomes" id="UP000003684"/>
    </source>
</evidence>
<gene>
    <name evidence="11" type="ORF">HMPREF9209_0834</name>
</gene>
<dbReference type="Gene3D" id="3.50.30.20">
    <property type="entry name" value="Carbamoyl-phosphate synthase small subunit, N-terminal domain"/>
    <property type="match status" value="1"/>
</dbReference>
<dbReference type="InterPro" id="IPR036480">
    <property type="entry name" value="CarbP_synth_ssu_N_sf"/>
</dbReference>
<evidence type="ECO:0000256" key="4">
    <source>
        <dbReference type="ARBA" id="ARBA00022598"/>
    </source>
</evidence>
<evidence type="ECO:0000313" key="11">
    <source>
        <dbReference type="EMBL" id="EFB62659.1"/>
    </source>
</evidence>
<feature type="domain" description="Carbamoyl-phosphate synthase small subunit N-terminal" evidence="10">
    <location>
        <begin position="1"/>
        <end position="131"/>
    </location>
</feature>
<accession>D1YIR1</accession>
<dbReference type="EMBL" id="ADFT01000013">
    <property type="protein sequence ID" value="EFB62659.1"/>
    <property type="molecule type" value="Genomic_DNA"/>
</dbReference>
<evidence type="ECO:0000256" key="2">
    <source>
        <dbReference type="ARBA" id="ARBA00005077"/>
    </source>
</evidence>
<dbReference type="Pfam" id="PF00988">
    <property type="entry name" value="CPSase_sm_chain"/>
    <property type="match status" value="1"/>
</dbReference>
<dbReference type="SMART" id="SM01097">
    <property type="entry name" value="CPSase_sm_chain"/>
    <property type="match status" value="1"/>
</dbReference>
<evidence type="ECO:0000256" key="1">
    <source>
        <dbReference type="ARBA" id="ARBA00004812"/>
    </source>
</evidence>
<dbReference type="GO" id="GO:0005524">
    <property type="term" value="F:ATP binding"/>
    <property type="evidence" value="ECO:0007669"/>
    <property type="project" value="UniProtKB-KW"/>
</dbReference>
<evidence type="ECO:0000259" key="10">
    <source>
        <dbReference type="SMART" id="SM01097"/>
    </source>
</evidence>
<dbReference type="FunFam" id="3.50.30.20:FF:000001">
    <property type="entry name" value="Carbamoyl-phosphate synthase small chain"/>
    <property type="match status" value="1"/>
</dbReference>
<evidence type="ECO:0000256" key="9">
    <source>
        <dbReference type="ARBA" id="ARBA00049285"/>
    </source>
</evidence>
<keyword evidence="5" id="KW-0547">Nucleotide-binding</keyword>
<evidence type="ECO:0000256" key="5">
    <source>
        <dbReference type="ARBA" id="ARBA00022741"/>
    </source>
</evidence>
<evidence type="ECO:0000256" key="3">
    <source>
        <dbReference type="ARBA" id="ARBA00012738"/>
    </source>
</evidence>
<dbReference type="SUPFAM" id="SSF52021">
    <property type="entry name" value="Carbamoyl phosphate synthetase, small subunit N-terminal domain"/>
    <property type="match status" value="1"/>
</dbReference>
<evidence type="ECO:0000256" key="6">
    <source>
        <dbReference type="ARBA" id="ARBA00022840"/>
    </source>
</evidence>
<reference evidence="11 12" key="1">
    <citation type="submission" date="2009-12" db="EMBL/GenBank/DDBJ databases">
        <title>Genome Sequence of Lactobacillus gasseri 224-1.</title>
        <authorList>
            <person name="Durkin A.S."/>
            <person name="Madupu R."/>
            <person name="Torralba M."/>
            <person name="Methe B."/>
            <person name="Sutton G."/>
            <person name="Strausberg R.L."/>
            <person name="Nelson K.E."/>
        </authorList>
    </citation>
    <scope>NUCLEOTIDE SEQUENCE [LARGE SCALE GENOMIC DNA]</scope>
    <source>
        <strain evidence="11 12">224-1</strain>
    </source>
</reference>
<proteinExistence type="predicted"/>
<comment type="pathway">
    <text evidence="2">Amino-acid biosynthesis; L-arginine biosynthesis; carbamoyl phosphate from bicarbonate: step 1/1.</text>
</comment>
<comment type="catalytic activity">
    <reaction evidence="9">
        <text>L-glutamine + H2O = L-glutamate + NH4(+)</text>
        <dbReference type="Rhea" id="RHEA:15889"/>
        <dbReference type="ChEBI" id="CHEBI:15377"/>
        <dbReference type="ChEBI" id="CHEBI:28938"/>
        <dbReference type="ChEBI" id="CHEBI:29985"/>
        <dbReference type="ChEBI" id="CHEBI:58359"/>
    </reaction>
</comment>
<dbReference type="InterPro" id="IPR002474">
    <property type="entry name" value="CarbamoylP_synth_ssu_N"/>
</dbReference>
<organism evidence="11 12">
    <name type="scientific">Lactobacillus gasseri 224-1</name>
    <dbReference type="NCBI Taxonomy" id="679196"/>
    <lineage>
        <taxon>Bacteria</taxon>
        <taxon>Bacillati</taxon>
        <taxon>Bacillota</taxon>
        <taxon>Bacilli</taxon>
        <taxon>Lactobacillales</taxon>
        <taxon>Lactobacillaceae</taxon>
        <taxon>Lactobacillus</taxon>
    </lineage>
</organism>
<evidence type="ECO:0000256" key="8">
    <source>
        <dbReference type="ARBA" id="ARBA00022975"/>
    </source>
</evidence>
<keyword evidence="8" id="KW-0665">Pyrimidine biosynthesis</keyword>
<dbReference type="Proteomes" id="UP000003684">
    <property type="component" value="Unassembled WGS sequence"/>
</dbReference>
<dbReference type="GO" id="GO:0004088">
    <property type="term" value="F:carbamoyl-phosphate synthase (glutamine-hydrolyzing) activity"/>
    <property type="evidence" value="ECO:0007669"/>
    <property type="project" value="UniProtKB-EC"/>
</dbReference>